<keyword evidence="3" id="KW-1185">Reference proteome</keyword>
<evidence type="ECO:0000256" key="1">
    <source>
        <dbReference type="SAM" id="MobiDB-lite"/>
    </source>
</evidence>
<dbReference type="PANTHER" id="PTHR38899:SF1">
    <property type="entry name" value="PROTEIN KINASE"/>
    <property type="match status" value="1"/>
</dbReference>
<evidence type="ECO:0000313" key="2">
    <source>
        <dbReference type="EMBL" id="CAK0853157.1"/>
    </source>
</evidence>
<reference evidence="2" key="1">
    <citation type="submission" date="2023-10" db="EMBL/GenBank/DDBJ databases">
        <authorList>
            <person name="Chen Y."/>
            <person name="Shah S."/>
            <person name="Dougan E. K."/>
            <person name="Thang M."/>
            <person name="Chan C."/>
        </authorList>
    </citation>
    <scope>NUCLEOTIDE SEQUENCE [LARGE SCALE GENOMIC DNA]</scope>
</reference>
<dbReference type="PANTHER" id="PTHR38899">
    <property type="entry name" value="DOMAIN OOKINETE PROTEIN, PUTATIVE-RELATED"/>
    <property type="match status" value="1"/>
</dbReference>
<accession>A0ABN9U2W6</accession>
<comment type="caution">
    <text evidence="2">The sequence shown here is derived from an EMBL/GenBank/DDBJ whole genome shotgun (WGS) entry which is preliminary data.</text>
</comment>
<protein>
    <submittedName>
        <fullName evidence="2">Uncharacterized protein</fullName>
    </submittedName>
</protein>
<organism evidence="2 3">
    <name type="scientific">Prorocentrum cordatum</name>
    <dbReference type="NCBI Taxonomy" id="2364126"/>
    <lineage>
        <taxon>Eukaryota</taxon>
        <taxon>Sar</taxon>
        <taxon>Alveolata</taxon>
        <taxon>Dinophyceae</taxon>
        <taxon>Prorocentrales</taxon>
        <taxon>Prorocentraceae</taxon>
        <taxon>Prorocentrum</taxon>
    </lineage>
</organism>
<evidence type="ECO:0000313" key="3">
    <source>
        <dbReference type="Proteomes" id="UP001189429"/>
    </source>
</evidence>
<gene>
    <name evidence="2" type="ORF">PCOR1329_LOCUS44733</name>
</gene>
<dbReference type="EMBL" id="CAUYUJ010015377">
    <property type="protein sequence ID" value="CAK0853157.1"/>
    <property type="molecule type" value="Genomic_DNA"/>
</dbReference>
<sequence>MAAAPSPLAEHRGRPDQAALDAGEGKAAVPAVENDGTSSEVSTELGNDAPRPPEYPPDGSGCPEEWAQRDCLIIFDWDDTLLPTSWLGEQGLLGEEEEEAVISPEVDAQLQALADLVAVTLEAAKRRGSVAIVTNAGHGWVEISCRAFLPSLEAHLAGVRVVSARGCHETHGVFAPARWKYLAFKELVGEFCSASGDTEELPRRRSIVSLGDSEHEMEALKWVTAGIECHAKCLKFVQKPCLEDLMEEHELVACLVDSVLDHDGDLDHEIGPEDS</sequence>
<name>A0ABN9U2W6_9DINO</name>
<feature type="region of interest" description="Disordered" evidence="1">
    <location>
        <begin position="1"/>
        <end position="62"/>
    </location>
</feature>
<dbReference type="Proteomes" id="UP001189429">
    <property type="component" value="Unassembled WGS sequence"/>
</dbReference>
<feature type="compositionally biased region" description="Polar residues" evidence="1">
    <location>
        <begin position="35"/>
        <end position="45"/>
    </location>
</feature>
<proteinExistence type="predicted"/>